<protein>
    <submittedName>
        <fullName evidence="1">Uncharacterized protein</fullName>
    </submittedName>
</protein>
<dbReference type="EMBL" id="LXQA011465946">
    <property type="protein sequence ID" value="MCI98164.1"/>
    <property type="molecule type" value="Genomic_DNA"/>
</dbReference>
<proteinExistence type="predicted"/>
<dbReference type="AlphaFoldDB" id="A0A392WC15"/>
<name>A0A392WC15_9FABA</name>
<reference evidence="1 2" key="1">
    <citation type="journal article" date="2018" name="Front. Plant Sci.">
        <title>Red Clover (Trifolium pratense) and Zigzag Clover (T. medium) - A Picture of Genomic Similarities and Differences.</title>
        <authorList>
            <person name="Dluhosova J."/>
            <person name="Istvanek J."/>
            <person name="Nedelnik J."/>
            <person name="Repkova J."/>
        </authorList>
    </citation>
    <scope>NUCLEOTIDE SEQUENCE [LARGE SCALE GENOMIC DNA]</scope>
    <source>
        <strain evidence="2">cv. 10/8</strain>
        <tissue evidence="1">Leaf</tissue>
    </source>
</reference>
<organism evidence="1 2">
    <name type="scientific">Trifolium medium</name>
    <dbReference type="NCBI Taxonomy" id="97028"/>
    <lineage>
        <taxon>Eukaryota</taxon>
        <taxon>Viridiplantae</taxon>
        <taxon>Streptophyta</taxon>
        <taxon>Embryophyta</taxon>
        <taxon>Tracheophyta</taxon>
        <taxon>Spermatophyta</taxon>
        <taxon>Magnoliopsida</taxon>
        <taxon>eudicotyledons</taxon>
        <taxon>Gunneridae</taxon>
        <taxon>Pentapetalae</taxon>
        <taxon>rosids</taxon>
        <taxon>fabids</taxon>
        <taxon>Fabales</taxon>
        <taxon>Fabaceae</taxon>
        <taxon>Papilionoideae</taxon>
        <taxon>50 kb inversion clade</taxon>
        <taxon>NPAAA clade</taxon>
        <taxon>Hologalegina</taxon>
        <taxon>IRL clade</taxon>
        <taxon>Trifolieae</taxon>
        <taxon>Trifolium</taxon>
    </lineage>
</organism>
<accession>A0A392WC15</accession>
<dbReference type="Proteomes" id="UP000265520">
    <property type="component" value="Unassembled WGS sequence"/>
</dbReference>
<keyword evidence="2" id="KW-1185">Reference proteome</keyword>
<evidence type="ECO:0000313" key="1">
    <source>
        <dbReference type="EMBL" id="MCI98164.1"/>
    </source>
</evidence>
<comment type="caution">
    <text evidence="1">The sequence shown here is derived from an EMBL/GenBank/DDBJ whole genome shotgun (WGS) entry which is preliminary data.</text>
</comment>
<sequence length="63" mass="6482">EHVAELPVQVVAEVEPVVVQLFAAARPALSPYDASLPAPAVLGIGDALLVVAATTEPTYFLQG</sequence>
<evidence type="ECO:0000313" key="2">
    <source>
        <dbReference type="Proteomes" id="UP000265520"/>
    </source>
</evidence>
<feature type="non-terminal residue" evidence="1">
    <location>
        <position position="1"/>
    </location>
</feature>